<organism evidence="3">
    <name type="scientific">Buchnera aphidicola</name>
    <name type="common">Aphis aurantii</name>
    <dbReference type="NCBI Taxonomy" id="1470492"/>
    <lineage>
        <taxon>Bacteria</taxon>
        <taxon>Pseudomonadati</taxon>
        <taxon>Pseudomonadota</taxon>
        <taxon>Gammaproteobacteria</taxon>
        <taxon>Enterobacterales</taxon>
        <taxon>Erwiniaceae</taxon>
        <taxon>Buchnera</taxon>
    </lineage>
</organism>
<accession>A0AAU6W6W6</accession>
<sequence length="102" mass="12507">MCLEKIKKYLTLKINIINIEIYNDSNFHKNTSNTLTHLKIIIISDDFINQKTINRHRLIFKRLSEIHKKKIYSITLYTYTSYEWKHRKYKNNNSLKCFQHDK</sequence>
<evidence type="ECO:0000256" key="2">
    <source>
        <dbReference type="RuleBase" id="RU003860"/>
    </source>
</evidence>
<dbReference type="Gene3D" id="3.30.300.90">
    <property type="entry name" value="BolA-like"/>
    <property type="match status" value="1"/>
</dbReference>
<dbReference type="SUPFAM" id="SSF82657">
    <property type="entry name" value="BolA-like"/>
    <property type="match status" value="1"/>
</dbReference>
<dbReference type="PANTHER" id="PTHR46229:SF2">
    <property type="entry name" value="BOLA-LIKE PROTEIN 1"/>
    <property type="match status" value="1"/>
</dbReference>
<dbReference type="EMBL" id="CP135018">
    <property type="protein sequence ID" value="XAJ80760.1"/>
    <property type="molecule type" value="Genomic_DNA"/>
</dbReference>
<dbReference type="InterPro" id="IPR050961">
    <property type="entry name" value="BolA/IbaG_stress_morph_reg"/>
</dbReference>
<dbReference type="InterPro" id="IPR002634">
    <property type="entry name" value="BolA"/>
</dbReference>
<gene>
    <name evidence="3" type="ORF">RJT31_02380</name>
</gene>
<dbReference type="PANTHER" id="PTHR46229">
    <property type="entry name" value="BOLA TRANSCRIPTION REGULATOR"/>
    <property type="match status" value="1"/>
</dbReference>
<evidence type="ECO:0000313" key="3">
    <source>
        <dbReference type="EMBL" id="XAJ80760.1"/>
    </source>
</evidence>
<dbReference type="PIRSF" id="PIRSF003113">
    <property type="entry name" value="BolA"/>
    <property type="match status" value="1"/>
</dbReference>
<dbReference type="InterPro" id="IPR036065">
    <property type="entry name" value="BolA-like_sf"/>
</dbReference>
<proteinExistence type="inferred from homology"/>
<comment type="similarity">
    <text evidence="1 2">Belongs to the BolA/IbaG family.</text>
</comment>
<evidence type="ECO:0000256" key="1">
    <source>
        <dbReference type="ARBA" id="ARBA00005578"/>
    </source>
</evidence>
<dbReference type="Pfam" id="PF01722">
    <property type="entry name" value="BolA"/>
    <property type="match status" value="1"/>
</dbReference>
<reference evidence="3" key="1">
    <citation type="submission" date="2024-06" db="EMBL/GenBank/DDBJ databases">
        <title>Unveiling Genomic Reduction in Obligate Endosymbionts Buchnera of Aphids: Insights from Phylogenomic Comparative Analysis with Novel Genome Data and Co-obligate Endosymbionts.</title>
        <authorList>
            <person name="Lu C."/>
            <person name="Zou T."/>
            <person name="Liu Q."/>
            <person name="Huang X."/>
        </authorList>
    </citation>
    <scope>NUCLEOTIDE SEQUENCE</scope>
    <source>
        <strain evidence="3">Aphau13</strain>
    </source>
</reference>
<dbReference type="AlphaFoldDB" id="A0AAU6W6W6"/>
<dbReference type="RefSeq" id="WP_348769388.1">
    <property type="nucleotide sequence ID" value="NZ_CP135018.1"/>
</dbReference>
<protein>
    <submittedName>
        <fullName evidence="3">BolA/IbaG family iron-sulfur metabolism protein</fullName>
    </submittedName>
</protein>
<name>A0AAU6W6W6_9GAMM</name>